<evidence type="ECO:0000313" key="4">
    <source>
        <dbReference type="Proteomes" id="UP000759529"/>
    </source>
</evidence>
<proteinExistence type="predicted"/>
<evidence type="ECO:0000259" key="2">
    <source>
        <dbReference type="Pfam" id="PF07411"/>
    </source>
</evidence>
<protein>
    <submittedName>
        <fullName evidence="3">DUF1508 domain-containing protein</fullName>
    </submittedName>
</protein>
<dbReference type="Pfam" id="PF07411">
    <property type="entry name" value="DUF1508"/>
    <property type="match status" value="1"/>
</dbReference>
<evidence type="ECO:0000256" key="1">
    <source>
        <dbReference type="SAM" id="MobiDB-lite"/>
    </source>
</evidence>
<dbReference type="InterPro" id="IPR036913">
    <property type="entry name" value="YegP-like_sf"/>
</dbReference>
<dbReference type="EMBL" id="JACSOD020000489">
    <property type="protein sequence ID" value="MBM6499760.1"/>
    <property type="molecule type" value="Genomic_DNA"/>
</dbReference>
<feature type="region of interest" description="Disordered" evidence="1">
    <location>
        <begin position="27"/>
        <end position="51"/>
    </location>
</feature>
<sequence length="51" mass="5624">MTKYSLEVYQDTAKKWRWKAVSPNGKTLGSSGQGFASKQSAQRNAILNGFS</sequence>
<name>A0ABS2CXS1_9FLAO</name>
<gene>
    <name evidence="3" type="ORF">H9X54_010690</name>
</gene>
<feature type="domain" description="DUF1508" evidence="2">
    <location>
        <begin position="11"/>
        <end position="42"/>
    </location>
</feature>
<dbReference type="SUPFAM" id="SSF160113">
    <property type="entry name" value="YegP-like"/>
    <property type="match status" value="1"/>
</dbReference>
<comment type="caution">
    <text evidence="3">The sequence shown here is derived from an EMBL/GenBank/DDBJ whole genome shotgun (WGS) entry which is preliminary data.</text>
</comment>
<organism evidence="3 4">
    <name type="scientific">Flavobacterium macrobrachii</name>
    <dbReference type="NCBI Taxonomy" id="591204"/>
    <lineage>
        <taxon>Bacteria</taxon>
        <taxon>Pseudomonadati</taxon>
        <taxon>Bacteroidota</taxon>
        <taxon>Flavobacteriia</taxon>
        <taxon>Flavobacteriales</taxon>
        <taxon>Flavobacteriaceae</taxon>
        <taxon>Flavobacterium</taxon>
    </lineage>
</organism>
<dbReference type="Proteomes" id="UP000759529">
    <property type="component" value="Unassembled WGS sequence"/>
</dbReference>
<keyword evidence="4" id="KW-1185">Reference proteome</keyword>
<accession>A0ABS2CXS1</accession>
<dbReference type="InterPro" id="IPR010879">
    <property type="entry name" value="DUF1508"/>
</dbReference>
<evidence type="ECO:0000313" key="3">
    <source>
        <dbReference type="EMBL" id="MBM6499760.1"/>
    </source>
</evidence>
<dbReference type="Gene3D" id="3.30.160.160">
    <property type="entry name" value="YegP-like"/>
    <property type="match status" value="1"/>
</dbReference>
<reference evidence="3 4" key="1">
    <citation type="submission" date="2021-02" db="EMBL/GenBank/DDBJ databases">
        <authorList>
            <person name="Jung H.S."/>
            <person name="Chun B.H."/>
            <person name="Jeon C.O."/>
        </authorList>
    </citation>
    <scope>NUCLEOTIDE SEQUENCE [LARGE SCALE GENOMIC DNA]</scope>
    <source>
        <strain evidence="3 4">LMG 25203</strain>
    </source>
</reference>
<dbReference type="RefSeq" id="WP_187657193.1">
    <property type="nucleotide sequence ID" value="NZ_JACSOD020000489.1"/>
</dbReference>